<comment type="similarity">
    <text evidence="2">Belongs to the glycosyl hydrolase 51 family.</text>
</comment>
<gene>
    <name evidence="9" type="ORF">FHX78_114688</name>
</gene>
<sequence length="522" mass="57418">MTAAHDPQPQRNVNPLIRKAHMRTARFTLDPAFTVGEVNPRLFGSFVEHLGRCVYTGVFEPGHPTADADGIRQDVLDLVRELGVTAIRYPGGNFVSGYKWEDSVGPVEDRPRRLDLAWRSTETNRFGLSEYIAFLRKIGPQAEPMMAVNLGTRGVAEALELQEYANHPAGTALSDLRVEHGDKDPFGIRMWCLGNEMDGPWQTGHKTAEEYGRIAAETARAMRQIDPGVELVACGSSGQSMETFAEWEATVLKETYDLVDYISLHAYYEPLDGDVDSFLASAVDMESFIENVVATCDHVGARLKSKKKINLSFDEWNVWYLSRTEAQVSALDWPEAPRLLEDNYSVTDAVVFGSLLIALLRHADRVTVACLAQLVNVIAPIMTEPGGPAWRQTTFFPFSQASRYGRGEVLDVRVDSPTYETRKYGETDLLHATAVRADDGSVTVFAVNRGRTASLPLDVALGGLGVTSVVEHSVLSDADPDARNTLAEPERVTPHAAEGTTLADGRLSAVLEPLSWNVIRLA</sequence>
<dbReference type="InterPro" id="IPR055235">
    <property type="entry name" value="ASD1_cat"/>
</dbReference>
<keyword evidence="10" id="KW-1185">Reference proteome</keyword>
<proteinExistence type="inferred from homology"/>
<feature type="domain" description="Alpha-L-arabinofuranosidase C-terminal" evidence="8">
    <location>
        <begin position="314"/>
        <end position="515"/>
    </location>
</feature>
<dbReference type="EMBL" id="VIWV01000001">
    <property type="protein sequence ID" value="TWF87672.1"/>
    <property type="molecule type" value="Genomic_DNA"/>
</dbReference>
<dbReference type="SUPFAM" id="SSF51445">
    <property type="entry name" value="(Trans)glycosidases"/>
    <property type="match status" value="1"/>
</dbReference>
<evidence type="ECO:0000313" key="9">
    <source>
        <dbReference type="EMBL" id="TWF87672.1"/>
    </source>
</evidence>
<evidence type="ECO:0000313" key="10">
    <source>
        <dbReference type="Proteomes" id="UP000316603"/>
    </source>
</evidence>
<dbReference type="GO" id="GO:0000272">
    <property type="term" value="P:polysaccharide catabolic process"/>
    <property type="evidence" value="ECO:0007669"/>
    <property type="project" value="TreeGrafter"/>
</dbReference>
<dbReference type="InterPro" id="IPR010720">
    <property type="entry name" value="Alpha-L-AF_C"/>
</dbReference>
<reference evidence="9 10" key="1">
    <citation type="submission" date="2019-06" db="EMBL/GenBank/DDBJ databases">
        <title>Sequencing the genomes of 1000 actinobacteria strains.</title>
        <authorList>
            <person name="Klenk H.-P."/>
        </authorList>
    </citation>
    <scope>NUCLEOTIDE SEQUENCE [LARGE SCALE GENOMIC DNA]</scope>
    <source>
        <strain evidence="9 10">DSM 41695</strain>
    </source>
</reference>
<dbReference type="SMART" id="SM00813">
    <property type="entry name" value="Alpha-L-AF_C"/>
    <property type="match status" value="1"/>
</dbReference>
<dbReference type="GO" id="GO:0046373">
    <property type="term" value="P:L-arabinose metabolic process"/>
    <property type="evidence" value="ECO:0007669"/>
    <property type="project" value="InterPro"/>
</dbReference>
<accession>A0A561TKS1</accession>
<comment type="subunit">
    <text evidence="3">Homohexamer; trimer of dimers.</text>
</comment>
<evidence type="ECO:0000256" key="6">
    <source>
        <dbReference type="ARBA" id="ARBA00023277"/>
    </source>
</evidence>
<evidence type="ECO:0000259" key="8">
    <source>
        <dbReference type="SMART" id="SM00813"/>
    </source>
</evidence>
<keyword evidence="7" id="KW-0326">Glycosidase</keyword>
<dbReference type="Pfam" id="PF06964">
    <property type="entry name" value="Alpha-L-AF_C"/>
    <property type="match status" value="1"/>
</dbReference>
<dbReference type="SUPFAM" id="SSF51011">
    <property type="entry name" value="Glycosyl hydrolase domain"/>
    <property type="match status" value="1"/>
</dbReference>
<name>A0A561TKS1_9ACTN</name>
<evidence type="ECO:0000256" key="5">
    <source>
        <dbReference type="ARBA" id="ARBA00022801"/>
    </source>
</evidence>
<evidence type="ECO:0000256" key="2">
    <source>
        <dbReference type="ARBA" id="ARBA00007186"/>
    </source>
</evidence>
<protein>
    <recommendedName>
        <fullName evidence="4">non-reducing end alpha-L-arabinofuranosidase</fullName>
        <ecNumber evidence="4">3.2.1.55</ecNumber>
    </recommendedName>
</protein>
<comment type="caution">
    <text evidence="9">The sequence shown here is derived from an EMBL/GenBank/DDBJ whole genome shotgun (WGS) entry which is preliminary data.</text>
</comment>
<dbReference type="EC" id="3.2.1.55" evidence="4"/>
<dbReference type="Gene3D" id="3.20.20.80">
    <property type="entry name" value="Glycosidases"/>
    <property type="match status" value="1"/>
</dbReference>
<comment type="catalytic activity">
    <reaction evidence="1">
        <text>Hydrolysis of terminal non-reducing alpha-L-arabinofuranoside residues in alpha-L-arabinosides.</text>
        <dbReference type="EC" id="3.2.1.55"/>
    </reaction>
</comment>
<evidence type="ECO:0000256" key="7">
    <source>
        <dbReference type="ARBA" id="ARBA00023295"/>
    </source>
</evidence>
<dbReference type="Proteomes" id="UP000316603">
    <property type="component" value="Unassembled WGS sequence"/>
</dbReference>
<keyword evidence="5" id="KW-0378">Hydrolase</keyword>
<evidence type="ECO:0000256" key="1">
    <source>
        <dbReference type="ARBA" id="ARBA00001462"/>
    </source>
</evidence>
<dbReference type="PANTHER" id="PTHR43576:SF3">
    <property type="entry name" value="ALPHA-L-ARABINOFURANOSIDASE C"/>
    <property type="match status" value="1"/>
</dbReference>
<dbReference type="Gene3D" id="2.60.40.1180">
    <property type="entry name" value="Golgi alpha-mannosidase II"/>
    <property type="match status" value="1"/>
</dbReference>
<dbReference type="PANTHER" id="PTHR43576">
    <property type="entry name" value="ALPHA-L-ARABINOFURANOSIDASE C-RELATED"/>
    <property type="match status" value="1"/>
</dbReference>
<dbReference type="AlphaFoldDB" id="A0A561TKS1"/>
<organism evidence="9 10">
    <name type="scientific">Streptomyces capillispiralis</name>
    <dbReference type="NCBI Taxonomy" id="68182"/>
    <lineage>
        <taxon>Bacteria</taxon>
        <taxon>Bacillati</taxon>
        <taxon>Actinomycetota</taxon>
        <taxon>Actinomycetes</taxon>
        <taxon>Kitasatosporales</taxon>
        <taxon>Streptomycetaceae</taxon>
        <taxon>Streptomyces</taxon>
    </lineage>
</organism>
<dbReference type="InterPro" id="IPR013780">
    <property type="entry name" value="Glyco_hydro_b"/>
</dbReference>
<keyword evidence="6" id="KW-0119">Carbohydrate metabolism</keyword>
<evidence type="ECO:0000256" key="3">
    <source>
        <dbReference type="ARBA" id="ARBA00011165"/>
    </source>
</evidence>
<dbReference type="InterPro" id="IPR017853">
    <property type="entry name" value="GH"/>
</dbReference>
<dbReference type="GO" id="GO:0046556">
    <property type="term" value="F:alpha-L-arabinofuranosidase activity"/>
    <property type="evidence" value="ECO:0007669"/>
    <property type="project" value="UniProtKB-EC"/>
</dbReference>
<evidence type="ECO:0000256" key="4">
    <source>
        <dbReference type="ARBA" id="ARBA00012670"/>
    </source>
</evidence>
<dbReference type="Pfam" id="PF22848">
    <property type="entry name" value="ASD1_dom"/>
    <property type="match status" value="1"/>
</dbReference>